<sequence>MHRIIGGCLIRGGDIHAPVHVPSGLPIIFLNFKFDALITSRLTEAEKGLDS</sequence>
<gene>
    <name evidence="1" type="ORF">SEVIR_3G397700v2</name>
</gene>
<dbReference type="AlphaFoldDB" id="A0A4U6VIK0"/>
<organism evidence="1 2">
    <name type="scientific">Setaria viridis</name>
    <name type="common">Green bristlegrass</name>
    <name type="synonym">Setaria italica subsp. viridis</name>
    <dbReference type="NCBI Taxonomy" id="4556"/>
    <lineage>
        <taxon>Eukaryota</taxon>
        <taxon>Viridiplantae</taxon>
        <taxon>Streptophyta</taxon>
        <taxon>Embryophyta</taxon>
        <taxon>Tracheophyta</taxon>
        <taxon>Spermatophyta</taxon>
        <taxon>Magnoliopsida</taxon>
        <taxon>Liliopsida</taxon>
        <taxon>Poales</taxon>
        <taxon>Poaceae</taxon>
        <taxon>PACMAD clade</taxon>
        <taxon>Panicoideae</taxon>
        <taxon>Panicodae</taxon>
        <taxon>Paniceae</taxon>
        <taxon>Cenchrinae</taxon>
        <taxon>Setaria</taxon>
    </lineage>
</organism>
<dbReference type="Proteomes" id="UP000298652">
    <property type="component" value="Chromosome 3"/>
</dbReference>
<reference evidence="1" key="1">
    <citation type="submission" date="2019-03" db="EMBL/GenBank/DDBJ databases">
        <title>WGS assembly of Setaria viridis.</title>
        <authorList>
            <person name="Huang P."/>
            <person name="Jenkins J."/>
            <person name="Grimwood J."/>
            <person name="Barry K."/>
            <person name="Healey A."/>
            <person name="Mamidi S."/>
            <person name="Sreedasyam A."/>
            <person name="Shu S."/>
            <person name="Feldman M."/>
            <person name="Wu J."/>
            <person name="Yu Y."/>
            <person name="Chen C."/>
            <person name="Johnson J."/>
            <person name="Rokhsar D."/>
            <person name="Baxter I."/>
            <person name="Schmutz J."/>
            <person name="Brutnell T."/>
            <person name="Kellogg E."/>
        </authorList>
    </citation>
    <scope>NUCLEOTIDE SEQUENCE [LARGE SCALE GENOMIC DNA]</scope>
</reference>
<name>A0A4U6VIK0_SETVI</name>
<evidence type="ECO:0000313" key="2">
    <source>
        <dbReference type="Proteomes" id="UP000298652"/>
    </source>
</evidence>
<keyword evidence="2" id="KW-1185">Reference proteome</keyword>
<dbReference type="EMBL" id="CM016554">
    <property type="protein sequence ID" value="TKW29480.1"/>
    <property type="molecule type" value="Genomic_DNA"/>
</dbReference>
<proteinExistence type="predicted"/>
<accession>A0A4U6VIK0</accession>
<dbReference type="Gramene" id="TKW29480">
    <property type="protein sequence ID" value="TKW29480"/>
    <property type="gene ID" value="SEVIR_3G397700v2"/>
</dbReference>
<protein>
    <submittedName>
        <fullName evidence="1">Uncharacterized protein</fullName>
    </submittedName>
</protein>
<evidence type="ECO:0000313" key="1">
    <source>
        <dbReference type="EMBL" id="TKW29480.1"/>
    </source>
</evidence>